<dbReference type="AlphaFoldDB" id="A0A7Y4KFL6"/>
<evidence type="ECO:0000313" key="3">
    <source>
        <dbReference type="Proteomes" id="UP000563426"/>
    </source>
</evidence>
<evidence type="ECO:0000313" key="2">
    <source>
        <dbReference type="EMBL" id="NOK32370.1"/>
    </source>
</evidence>
<evidence type="ECO:0000256" key="1">
    <source>
        <dbReference type="SAM" id="MobiDB-lite"/>
    </source>
</evidence>
<protein>
    <submittedName>
        <fullName evidence="2">Uncharacterized protein</fullName>
    </submittedName>
</protein>
<accession>A0A7Y4KFL6</accession>
<organism evidence="2 3">
    <name type="scientific">Corallococcus exercitus</name>
    <dbReference type="NCBI Taxonomy" id="2316736"/>
    <lineage>
        <taxon>Bacteria</taxon>
        <taxon>Pseudomonadati</taxon>
        <taxon>Myxococcota</taxon>
        <taxon>Myxococcia</taxon>
        <taxon>Myxococcales</taxon>
        <taxon>Cystobacterineae</taxon>
        <taxon>Myxococcaceae</taxon>
        <taxon>Corallococcus</taxon>
    </lineage>
</organism>
<comment type="caution">
    <text evidence="2">The sequence shown here is derived from an EMBL/GenBank/DDBJ whole genome shotgun (WGS) entry which is preliminary data.</text>
</comment>
<gene>
    <name evidence="2" type="ORF">HMI49_04035</name>
</gene>
<feature type="region of interest" description="Disordered" evidence="1">
    <location>
        <begin position="50"/>
        <end position="70"/>
    </location>
</feature>
<sequence length="70" mass="7667">MAQQPTREPTIRMQLLAVQTSLHAEACEAEGKPDARLVRCAHRVDEALAELNRPAGQDVRGQPPADWPAP</sequence>
<dbReference type="EMBL" id="JABFJV010000012">
    <property type="protein sequence ID" value="NOK32370.1"/>
    <property type="molecule type" value="Genomic_DNA"/>
</dbReference>
<dbReference type="Proteomes" id="UP000563426">
    <property type="component" value="Unassembled WGS sequence"/>
</dbReference>
<dbReference type="RefSeq" id="WP_171433080.1">
    <property type="nucleotide sequence ID" value="NZ_JABFJV010000012.1"/>
</dbReference>
<keyword evidence="3" id="KW-1185">Reference proteome</keyword>
<proteinExistence type="predicted"/>
<name>A0A7Y4KFL6_9BACT</name>
<reference evidence="2 3" key="1">
    <citation type="submission" date="2020-05" db="EMBL/GenBank/DDBJ databases">
        <authorList>
            <person name="Whitworth D."/>
        </authorList>
    </citation>
    <scope>NUCLEOTIDE SEQUENCE [LARGE SCALE GENOMIC DNA]</scope>
    <source>
        <strain evidence="2 3">AB043B</strain>
    </source>
</reference>